<feature type="domain" description="Bacterial mobilisation" evidence="2">
    <location>
        <begin position="64"/>
        <end position="106"/>
    </location>
</feature>
<protein>
    <submittedName>
        <fullName evidence="3">Mobilization protein PcfF</fullName>
    </submittedName>
</protein>
<dbReference type="RefSeq" id="WP_059394160.1">
    <property type="nucleotide sequence ID" value="NZ_DF968086.1"/>
</dbReference>
<gene>
    <name evidence="3" type="ORF">FTRO_0090150</name>
</gene>
<dbReference type="InterPro" id="IPR008687">
    <property type="entry name" value="MobC"/>
</dbReference>
<accession>A0A3F3H2N9</accession>
<keyword evidence="1" id="KW-0175">Coiled coil</keyword>
<organism evidence="3">
    <name type="scientific">Fructobacillus tropaeoli</name>
    <dbReference type="NCBI Taxonomy" id="709323"/>
    <lineage>
        <taxon>Bacteria</taxon>
        <taxon>Bacillati</taxon>
        <taxon>Bacillota</taxon>
        <taxon>Bacilli</taxon>
        <taxon>Lactobacillales</taxon>
        <taxon>Lactobacillaceae</taxon>
        <taxon>Fructobacillus</taxon>
    </lineage>
</organism>
<dbReference type="AlphaFoldDB" id="A0A3F3H2N9"/>
<evidence type="ECO:0000259" key="2">
    <source>
        <dbReference type="Pfam" id="PF05713"/>
    </source>
</evidence>
<dbReference type="EMBL" id="DF968086">
    <property type="protein sequence ID" value="GAP04814.1"/>
    <property type="molecule type" value="Genomic_DNA"/>
</dbReference>
<dbReference type="STRING" id="709323.GCA_001047135_01378"/>
<evidence type="ECO:0000313" key="3">
    <source>
        <dbReference type="EMBL" id="GAP04814.1"/>
    </source>
</evidence>
<sequence length="117" mass="13977">MEDSKNRYRKVQKILRLTDRENDILSKRIKKSGYETFQAFAYQMLFDGEIYFQDFSELNDLHYEISKLGNNVNQLAKAANIYKQVSPDDVQELTDEIERLSNLLEEKLNHLTKKRRE</sequence>
<evidence type="ECO:0000256" key="1">
    <source>
        <dbReference type="SAM" id="Coils"/>
    </source>
</evidence>
<feature type="coiled-coil region" evidence="1">
    <location>
        <begin position="90"/>
        <end position="117"/>
    </location>
</feature>
<reference evidence="3" key="1">
    <citation type="journal article" date="2015" name="BMC Genomics">
        <title>Comparative genomics of Fructobacillus spp. and Leuconostoc spp. reveals niche-specific evolution of Fructobacillus spp.</title>
        <authorList>
            <person name="Endo A."/>
            <person name="Tanizawa Y."/>
            <person name="Tanaka N."/>
            <person name="Maeno S."/>
            <person name="Kumar H."/>
            <person name="Shiwa Y."/>
            <person name="Okada S."/>
            <person name="Yoshikawa H."/>
            <person name="Dicks L."/>
            <person name="Nakagawa J."/>
            <person name="Arita M."/>
        </authorList>
    </citation>
    <scope>NUCLEOTIDE SEQUENCE [LARGE SCALE GENOMIC DNA]</scope>
    <source>
        <strain evidence="3">F214-1</strain>
    </source>
</reference>
<name>A0A3F3H2N9_9LACO</name>
<dbReference type="Proteomes" id="UP000064514">
    <property type="component" value="Unassembled WGS sequence"/>
</dbReference>
<dbReference type="Pfam" id="PF05713">
    <property type="entry name" value="MobC"/>
    <property type="match status" value="1"/>
</dbReference>
<proteinExistence type="predicted"/>